<organism evidence="2 3">
    <name type="scientific">Methyloceanibacter superfactus</name>
    <dbReference type="NCBI Taxonomy" id="1774969"/>
    <lineage>
        <taxon>Bacteria</taxon>
        <taxon>Pseudomonadati</taxon>
        <taxon>Pseudomonadota</taxon>
        <taxon>Alphaproteobacteria</taxon>
        <taxon>Hyphomicrobiales</taxon>
        <taxon>Hyphomicrobiaceae</taxon>
        <taxon>Methyloceanibacter</taxon>
    </lineage>
</organism>
<dbReference type="AlphaFoldDB" id="A0A1E3VU50"/>
<comment type="caution">
    <text evidence="2">The sequence shown here is derived from an EMBL/GenBank/DDBJ whole genome shotgun (WGS) entry which is preliminary data.</text>
</comment>
<feature type="domain" description="GHMP kinase C-terminal" evidence="1">
    <location>
        <begin position="14"/>
        <end position="62"/>
    </location>
</feature>
<gene>
    <name evidence="2" type="ORF">AUC69_13000</name>
</gene>
<dbReference type="InterPro" id="IPR013750">
    <property type="entry name" value="GHMP_kinase_C_dom"/>
</dbReference>
<reference evidence="2 3" key="1">
    <citation type="journal article" date="2016" name="Environ. Microbiol.">
        <title>New Methyloceanibacter diversity from North Sea sediments includes methanotroph containing solely the soluble methane monooxygenase.</title>
        <authorList>
            <person name="Vekeman B."/>
            <person name="Kerckhof F.M."/>
            <person name="Cremers G."/>
            <person name="de Vos P."/>
            <person name="Vandamme P."/>
            <person name="Boon N."/>
            <person name="Op den Camp H.J."/>
            <person name="Heylen K."/>
        </authorList>
    </citation>
    <scope>NUCLEOTIDE SEQUENCE [LARGE SCALE GENOMIC DNA]</scope>
    <source>
        <strain evidence="2 3">R-67175</strain>
    </source>
</reference>
<protein>
    <recommendedName>
        <fullName evidence="1">GHMP kinase C-terminal domain-containing protein</fullName>
    </recommendedName>
</protein>
<sequence>MGAYFASLQGGIFTSPRVAAVLEGLRADGVTGLGQSSWGPTGFAFAASEHEGQEMLSALRQRGLGAGLRLVLARGATKAPRSPSAERGNR</sequence>
<dbReference type="STRING" id="1774969.AUC69_13000"/>
<evidence type="ECO:0000313" key="3">
    <source>
        <dbReference type="Proteomes" id="UP000094472"/>
    </source>
</evidence>
<evidence type="ECO:0000313" key="2">
    <source>
        <dbReference type="EMBL" id="ODR97035.1"/>
    </source>
</evidence>
<accession>A0A1E3VU50</accession>
<dbReference type="Proteomes" id="UP000094472">
    <property type="component" value="Unassembled WGS sequence"/>
</dbReference>
<keyword evidence="3" id="KW-1185">Reference proteome</keyword>
<dbReference type="EMBL" id="LPWF01000027">
    <property type="protein sequence ID" value="ODR97035.1"/>
    <property type="molecule type" value="Genomic_DNA"/>
</dbReference>
<dbReference type="Pfam" id="PF08544">
    <property type="entry name" value="GHMP_kinases_C"/>
    <property type="match status" value="1"/>
</dbReference>
<name>A0A1E3VU50_9HYPH</name>
<proteinExistence type="predicted"/>
<evidence type="ECO:0000259" key="1">
    <source>
        <dbReference type="Pfam" id="PF08544"/>
    </source>
</evidence>